<dbReference type="STRING" id="574349.SAMN05443545_106214"/>
<evidence type="ECO:0000313" key="1">
    <source>
        <dbReference type="EMBL" id="SDX62475.1"/>
    </source>
</evidence>
<protein>
    <recommendedName>
        <fullName evidence="3">Nucleotidyltransferase substrate binding protein, HI0074 family</fullName>
    </recommendedName>
</protein>
<dbReference type="OrthoDB" id="6157376at2"/>
<proteinExistence type="predicted"/>
<reference evidence="1 2" key="1">
    <citation type="submission" date="2016-10" db="EMBL/GenBank/DDBJ databases">
        <authorList>
            <person name="de Groot N.N."/>
        </authorList>
    </citation>
    <scope>NUCLEOTIDE SEQUENCE [LARGE SCALE GENOMIC DNA]</scope>
    <source>
        <strain evidence="1 2">DSM 19219</strain>
    </source>
</reference>
<dbReference type="SUPFAM" id="SSF81593">
    <property type="entry name" value="Nucleotidyltransferase substrate binding subunit/domain"/>
    <property type="match status" value="1"/>
</dbReference>
<dbReference type="AlphaFoldDB" id="A0A1H3D7U7"/>
<name>A0A1H3D7U7_9GAMM</name>
<evidence type="ECO:0008006" key="3">
    <source>
        <dbReference type="Google" id="ProtNLM"/>
    </source>
</evidence>
<keyword evidence="2" id="KW-1185">Reference proteome</keyword>
<gene>
    <name evidence="1" type="ORF">SAMN05443545_106214</name>
</gene>
<evidence type="ECO:0000313" key="2">
    <source>
        <dbReference type="Proteomes" id="UP000198500"/>
    </source>
</evidence>
<dbReference type="Gene3D" id="1.20.120.330">
    <property type="entry name" value="Nucleotidyltransferases domain 2"/>
    <property type="match status" value="1"/>
</dbReference>
<dbReference type="Proteomes" id="UP000198500">
    <property type="component" value="Unassembled WGS sequence"/>
</dbReference>
<accession>A0A1H3D7U7</accession>
<sequence length="174" mass="20048">MTDDILTAQKRHLARLLEAIQRCAYFLYQSEQRIQWPLTGETLITRKKDVDLFETLAAINERFAKLQDSLATAMRHCAYLAGEPSDNFLKVLGFFEKEAVITSREDWQRCRAARNLAAHDYDTDYLETAEHFNTLHQLSGILYAASERFLAFCETQLGVLPISDDFSQEFQSIT</sequence>
<organism evidence="1 2">
    <name type="scientific">Aidingimonas halophila</name>
    <dbReference type="NCBI Taxonomy" id="574349"/>
    <lineage>
        <taxon>Bacteria</taxon>
        <taxon>Pseudomonadati</taxon>
        <taxon>Pseudomonadota</taxon>
        <taxon>Gammaproteobacteria</taxon>
        <taxon>Oceanospirillales</taxon>
        <taxon>Halomonadaceae</taxon>
        <taxon>Aidingimonas</taxon>
    </lineage>
</organism>
<dbReference type="RefSeq" id="WP_092570382.1">
    <property type="nucleotide sequence ID" value="NZ_BMXH01000005.1"/>
</dbReference>
<dbReference type="EMBL" id="FNNI01000006">
    <property type="protein sequence ID" value="SDX62475.1"/>
    <property type="molecule type" value="Genomic_DNA"/>
</dbReference>